<evidence type="ECO:0000256" key="7">
    <source>
        <dbReference type="ARBA" id="ARBA00023157"/>
    </source>
</evidence>
<dbReference type="InterPro" id="IPR050430">
    <property type="entry name" value="Peptidase_S1"/>
</dbReference>
<dbReference type="PRINTS" id="PR00722">
    <property type="entry name" value="CHYMOTRYPSIN"/>
</dbReference>
<proteinExistence type="inferred from homology"/>
<keyword evidence="7" id="KW-1015">Disulfide bond</keyword>
<evidence type="ECO:0000256" key="5">
    <source>
        <dbReference type="ARBA" id="ARBA00022825"/>
    </source>
</evidence>
<dbReference type="PROSITE" id="PS50240">
    <property type="entry name" value="TRYPSIN_DOM"/>
    <property type="match status" value="1"/>
</dbReference>
<evidence type="ECO:0000256" key="4">
    <source>
        <dbReference type="ARBA" id="ARBA00022801"/>
    </source>
</evidence>
<dbReference type="Gene3D" id="2.40.10.10">
    <property type="entry name" value="Trypsin-like serine proteases"/>
    <property type="match status" value="2"/>
</dbReference>
<keyword evidence="3 8" id="KW-0732">Signal</keyword>
<keyword evidence="11" id="KW-1185">Reference proteome</keyword>
<dbReference type="InterPro" id="IPR043504">
    <property type="entry name" value="Peptidase_S1_PA_chymotrypsin"/>
</dbReference>
<dbReference type="InterPro" id="IPR033116">
    <property type="entry name" value="TRYPSIN_SER"/>
</dbReference>
<evidence type="ECO:0000256" key="6">
    <source>
        <dbReference type="ARBA" id="ARBA00023145"/>
    </source>
</evidence>
<dbReference type="SUPFAM" id="SSF50494">
    <property type="entry name" value="Trypsin-like serine proteases"/>
    <property type="match status" value="1"/>
</dbReference>
<keyword evidence="2" id="KW-0645">Protease</keyword>
<dbReference type="EMBL" id="JANEYG010000028">
    <property type="protein sequence ID" value="KAJ8918131.1"/>
    <property type="molecule type" value="Genomic_DNA"/>
</dbReference>
<dbReference type="FunFam" id="2.40.10.10:FF:000077">
    <property type="entry name" value="Predicted protein"/>
    <property type="match status" value="1"/>
</dbReference>
<evidence type="ECO:0000256" key="2">
    <source>
        <dbReference type="ARBA" id="ARBA00022670"/>
    </source>
</evidence>
<dbReference type="GO" id="GO:0006508">
    <property type="term" value="P:proteolysis"/>
    <property type="evidence" value="ECO:0007669"/>
    <property type="project" value="UniProtKB-KW"/>
</dbReference>
<protein>
    <recommendedName>
        <fullName evidence="9">Peptidase S1 domain-containing protein</fullName>
    </recommendedName>
</protein>
<organism evidence="10 11">
    <name type="scientific">Exocentrus adspersus</name>
    <dbReference type="NCBI Taxonomy" id="1586481"/>
    <lineage>
        <taxon>Eukaryota</taxon>
        <taxon>Metazoa</taxon>
        <taxon>Ecdysozoa</taxon>
        <taxon>Arthropoda</taxon>
        <taxon>Hexapoda</taxon>
        <taxon>Insecta</taxon>
        <taxon>Pterygota</taxon>
        <taxon>Neoptera</taxon>
        <taxon>Endopterygota</taxon>
        <taxon>Coleoptera</taxon>
        <taxon>Polyphaga</taxon>
        <taxon>Cucujiformia</taxon>
        <taxon>Chrysomeloidea</taxon>
        <taxon>Cerambycidae</taxon>
        <taxon>Lamiinae</taxon>
        <taxon>Acanthocinini</taxon>
        <taxon>Exocentrus</taxon>
    </lineage>
</organism>
<dbReference type="AlphaFoldDB" id="A0AAV8VWV1"/>
<sequence>MYGIVLEILLVFATASVSHGNAIGPYLPGGRIVGGQAVNISNYPYQVSVLCDGAHACGGSIISVSYILTAVHCTYEVTASRLSIRAGSSYHNSGGTVVKVSKIYQHSQFNSDTYDYDVAVLKLASALTLGTNVATITLIAANLEIKDGDTAVASGWGRLTNDGVVPTQLQAVSLPTISTNTCTKYYGSSTGGVTTRMFCAGYEAGGKDTCQGDSGGPLARSGVLIGITSWGDVCGAAKSPGVYTKLSLFRTYVDGIVSGKS</sequence>
<keyword evidence="6" id="KW-0865">Zymogen</keyword>
<evidence type="ECO:0000313" key="11">
    <source>
        <dbReference type="Proteomes" id="UP001159042"/>
    </source>
</evidence>
<feature type="domain" description="Peptidase S1" evidence="9">
    <location>
        <begin position="32"/>
        <end position="258"/>
    </location>
</feature>
<gene>
    <name evidence="10" type="ORF">NQ315_011588</name>
</gene>
<keyword evidence="5" id="KW-0720">Serine protease</keyword>
<feature type="signal peptide" evidence="8">
    <location>
        <begin position="1"/>
        <end position="20"/>
    </location>
</feature>
<feature type="chain" id="PRO_5043507851" description="Peptidase S1 domain-containing protein" evidence="8">
    <location>
        <begin position="21"/>
        <end position="261"/>
    </location>
</feature>
<reference evidence="10 11" key="1">
    <citation type="journal article" date="2023" name="Insect Mol. Biol.">
        <title>Genome sequencing provides insights into the evolution of gene families encoding plant cell wall-degrading enzymes in longhorned beetles.</title>
        <authorList>
            <person name="Shin N.R."/>
            <person name="Okamura Y."/>
            <person name="Kirsch R."/>
            <person name="Pauchet Y."/>
        </authorList>
    </citation>
    <scope>NUCLEOTIDE SEQUENCE [LARGE SCALE GENOMIC DNA]</scope>
    <source>
        <strain evidence="10">EAD_L_NR</strain>
    </source>
</reference>
<dbReference type="InterPro" id="IPR001314">
    <property type="entry name" value="Peptidase_S1A"/>
</dbReference>
<comment type="similarity">
    <text evidence="1">Belongs to the peptidase S1 family.</text>
</comment>
<dbReference type="PANTHER" id="PTHR24276:SF91">
    <property type="entry name" value="AT26814P-RELATED"/>
    <property type="match status" value="1"/>
</dbReference>
<dbReference type="Pfam" id="PF00089">
    <property type="entry name" value="Trypsin"/>
    <property type="match status" value="1"/>
</dbReference>
<dbReference type="InterPro" id="IPR001254">
    <property type="entry name" value="Trypsin_dom"/>
</dbReference>
<keyword evidence="4" id="KW-0378">Hydrolase</keyword>
<dbReference type="Proteomes" id="UP001159042">
    <property type="component" value="Unassembled WGS sequence"/>
</dbReference>
<dbReference type="GO" id="GO:0004252">
    <property type="term" value="F:serine-type endopeptidase activity"/>
    <property type="evidence" value="ECO:0007669"/>
    <property type="project" value="InterPro"/>
</dbReference>
<dbReference type="SMART" id="SM00020">
    <property type="entry name" value="Tryp_SPc"/>
    <property type="match status" value="1"/>
</dbReference>
<dbReference type="PROSITE" id="PS00135">
    <property type="entry name" value="TRYPSIN_SER"/>
    <property type="match status" value="1"/>
</dbReference>
<evidence type="ECO:0000256" key="1">
    <source>
        <dbReference type="ARBA" id="ARBA00007664"/>
    </source>
</evidence>
<dbReference type="CDD" id="cd00190">
    <property type="entry name" value="Tryp_SPc"/>
    <property type="match status" value="1"/>
</dbReference>
<dbReference type="PANTHER" id="PTHR24276">
    <property type="entry name" value="POLYSERASE-RELATED"/>
    <property type="match status" value="1"/>
</dbReference>
<evidence type="ECO:0000256" key="3">
    <source>
        <dbReference type="ARBA" id="ARBA00022729"/>
    </source>
</evidence>
<evidence type="ECO:0000259" key="9">
    <source>
        <dbReference type="PROSITE" id="PS50240"/>
    </source>
</evidence>
<evidence type="ECO:0000256" key="8">
    <source>
        <dbReference type="SAM" id="SignalP"/>
    </source>
</evidence>
<name>A0AAV8VWV1_9CUCU</name>
<accession>A0AAV8VWV1</accession>
<evidence type="ECO:0000313" key="10">
    <source>
        <dbReference type="EMBL" id="KAJ8918131.1"/>
    </source>
</evidence>
<dbReference type="InterPro" id="IPR009003">
    <property type="entry name" value="Peptidase_S1_PA"/>
</dbReference>
<comment type="caution">
    <text evidence="10">The sequence shown here is derived from an EMBL/GenBank/DDBJ whole genome shotgun (WGS) entry which is preliminary data.</text>
</comment>